<dbReference type="InterPro" id="IPR036770">
    <property type="entry name" value="Ankyrin_rpt-contain_sf"/>
</dbReference>
<dbReference type="Pfam" id="PF13637">
    <property type="entry name" value="Ank_4"/>
    <property type="match status" value="1"/>
</dbReference>
<dbReference type="Gene3D" id="1.25.40.20">
    <property type="entry name" value="Ankyrin repeat-containing domain"/>
    <property type="match status" value="1"/>
</dbReference>
<dbReference type="AlphaFoldDB" id="A0A4S2MRU5"/>
<keyword evidence="4" id="KW-0732">Signal</keyword>
<evidence type="ECO:0000256" key="1">
    <source>
        <dbReference type="ARBA" id="ARBA00022737"/>
    </source>
</evidence>
<dbReference type="InterPro" id="IPR054471">
    <property type="entry name" value="GPIID_WHD"/>
</dbReference>
<dbReference type="PROSITE" id="PS50297">
    <property type="entry name" value="ANK_REP_REGION"/>
    <property type="match status" value="2"/>
</dbReference>
<dbReference type="SUPFAM" id="SSF52540">
    <property type="entry name" value="P-loop containing nucleoside triphosphate hydrolases"/>
    <property type="match status" value="1"/>
</dbReference>
<feature type="compositionally biased region" description="Acidic residues" evidence="3">
    <location>
        <begin position="1089"/>
        <end position="1105"/>
    </location>
</feature>
<keyword evidence="2" id="KW-0040">ANK repeat</keyword>
<keyword evidence="1" id="KW-0677">Repeat</keyword>
<feature type="chain" id="PRO_5020493150" evidence="4">
    <location>
        <begin position="23"/>
        <end position="1138"/>
    </location>
</feature>
<dbReference type="SUPFAM" id="SSF48403">
    <property type="entry name" value="Ankyrin repeat"/>
    <property type="match status" value="1"/>
</dbReference>
<feature type="repeat" description="ANK" evidence="2">
    <location>
        <begin position="757"/>
        <end position="789"/>
    </location>
</feature>
<name>A0A4S2MRU5_9PEZI</name>
<protein>
    <submittedName>
        <fullName evidence="7">Ankyrin</fullName>
    </submittedName>
</protein>
<keyword evidence="8" id="KW-1185">Reference proteome</keyword>
<dbReference type="InterPro" id="IPR002110">
    <property type="entry name" value="Ankyrin_rpt"/>
</dbReference>
<dbReference type="PANTHER" id="PTHR10039">
    <property type="entry name" value="AMELOGENIN"/>
    <property type="match status" value="1"/>
</dbReference>
<gene>
    <name evidence="7" type="ORF">EX30DRAFT_374216</name>
</gene>
<evidence type="ECO:0000259" key="5">
    <source>
        <dbReference type="Pfam" id="PF22939"/>
    </source>
</evidence>
<dbReference type="InterPro" id="IPR027417">
    <property type="entry name" value="P-loop_NTPase"/>
</dbReference>
<dbReference type="PROSITE" id="PS50088">
    <property type="entry name" value="ANK_REPEAT"/>
    <property type="match status" value="2"/>
</dbReference>
<dbReference type="Pfam" id="PF22939">
    <property type="entry name" value="WHD_GPIID"/>
    <property type="match status" value="1"/>
</dbReference>
<dbReference type="PANTHER" id="PTHR10039:SF16">
    <property type="entry name" value="GPI INOSITOL-DEACYLASE"/>
    <property type="match status" value="1"/>
</dbReference>
<feature type="domain" description="GPI inositol-deacylase winged helix" evidence="5">
    <location>
        <begin position="524"/>
        <end position="598"/>
    </location>
</feature>
<organism evidence="7 8">
    <name type="scientific">Ascodesmis nigricans</name>
    <dbReference type="NCBI Taxonomy" id="341454"/>
    <lineage>
        <taxon>Eukaryota</taxon>
        <taxon>Fungi</taxon>
        <taxon>Dikarya</taxon>
        <taxon>Ascomycota</taxon>
        <taxon>Pezizomycotina</taxon>
        <taxon>Pezizomycetes</taxon>
        <taxon>Pezizales</taxon>
        <taxon>Ascodesmidaceae</taxon>
        <taxon>Ascodesmis</taxon>
    </lineage>
</organism>
<evidence type="ECO:0000256" key="4">
    <source>
        <dbReference type="SAM" id="SignalP"/>
    </source>
</evidence>
<dbReference type="SMART" id="SM00248">
    <property type="entry name" value="ANK"/>
    <property type="match status" value="7"/>
</dbReference>
<dbReference type="Proteomes" id="UP000298138">
    <property type="component" value="Unassembled WGS sequence"/>
</dbReference>
<dbReference type="Pfam" id="PF00023">
    <property type="entry name" value="Ank"/>
    <property type="match status" value="1"/>
</dbReference>
<sequence length="1138" mass="131147">MAEAVGLTASIIQLFGVTVALSKYSYEYISGVCEAHKEVRELVDYITRLQHTLEPLVREMKANKTYGLSGKAPLDEKLILDCKAFLEEMEDFFVQNGPGVTTTDQTPKTLRARLRGTKSRLKWPFREKYTQEACKKIKRLISSLKLNLEIEQRLVERIEKSINWICKDDTGTRHEELVEDRLSNVGNWILETDEYLQWKDIEEAEPRRYRKRLAGGAPGETQKQRPKGRVLLGKGEAGVGKSYLCSHVVDDLTRLRREPDSQVGLAHIYFDHAMSKQQTKLFVTRNFVKQFLRQIPKTEFPNEVITEHEYHSHAIPTKDFLEQTLHSMPSRFKRLFIVCDALDEIESLAQRRQILAFLRELQNKGFSLFLTTRKHPAVDVIRKFENEKVITLSNNPDVEIRRFVEGYLERSEVFLDELQESSDFEGLYQRIVDTIVETACEMYDTLEACELDADQNSILVAKINVERICELITEEDIIAELDALARAAATVGHRPTTTTELDQLMDVTYDRILKPFHDYAKVNQVHAYSALSWVGYAVRPITVEELRAALEIELDDKTLHQAPRIDRLLDACRGFVSWDKEKTNQLRLVHFSARNYLDRHESIPLGFRGAYRGLVCATYISISGPQSDEDITPYQDARMKERERDEKYSFLEYFTKYPFFEYAIHSVALHLEILDEAERPLITLKLIDFFQDRKWATTYFWWNNSDGPSGHLPDFSALHVASAIGYPDGVQCLLSEQPKLIMQFLNHSYPAEKNRDFGLRPLELAAIFNRVPVARLLLDAGAECNKPGHYEQPPVLLATKRGHEDMIKTFLLHPRVSANVVDSRNHCLLTWTIFDRLDSMAEIILDMSLENEKIDLNIVDKDNMTPIFYTIITSNPHLLSRLLTHPKADVNIHPHPGILHTPFLYFLNSPFDANLKDQDMQMLKLFTTSPRVDLLRPDKNGATAPFYALWSCTIDNESEVFSHLLELGIYDLNHVTAHGDTLLARACSDARFLPAVKILLALPRERGLDVEKGMDVKEEDKERRGRSPLAIAAVKGLVKTVRVLLQDGRADVRRRDADGKTAVELARERELEEVVRVLEEGKRARREEEEPEEKEDEEQEEEVVVVEEKNRDGGKKREVVEVEERDELRIELRYMVRV</sequence>
<feature type="domain" description="Nephrocystin 3-like N-terminal" evidence="6">
    <location>
        <begin position="225"/>
        <end position="373"/>
    </location>
</feature>
<feature type="region of interest" description="Disordered" evidence="3">
    <location>
        <begin position="1082"/>
        <end position="1113"/>
    </location>
</feature>
<feature type="repeat" description="ANK" evidence="2">
    <location>
        <begin position="1024"/>
        <end position="1048"/>
    </location>
</feature>
<dbReference type="STRING" id="341454.A0A4S2MRU5"/>
<accession>A0A4S2MRU5</accession>
<evidence type="ECO:0000313" key="7">
    <source>
        <dbReference type="EMBL" id="TGZ78068.1"/>
    </source>
</evidence>
<dbReference type="OrthoDB" id="20872at2759"/>
<dbReference type="EMBL" id="ML220146">
    <property type="protein sequence ID" value="TGZ78068.1"/>
    <property type="molecule type" value="Genomic_DNA"/>
</dbReference>
<evidence type="ECO:0000259" key="6">
    <source>
        <dbReference type="Pfam" id="PF24883"/>
    </source>
</evidence>
<dbReference type="Pfam" id="PF24883">
    <property type="entry name" value="NPHP3_N"/>
    <property type="match status" value="1"/>
</dbReference>
<evidence type="ECO:0000313" key="8">
    <source>
        <dbReference type="Proteomes" id="UP000298138"/>
    </source>
</evidence>
<evidence type="ECO:0000256" key="3">
    <source>
        <dbReference type="SAM" id="MobiDB-lite"/>
    </source>
</evidence>
<dbReference type="InterPro" id="IPR056884">
    <property type="entry name" value="NPHP3-like_N"/>
</dbReference>
<reference evidence="7 8" key="1">
    <citation type="submission" date="2019-04" db="EMBL/GenBank/DDBJ databases">
        <title>Comparative genomics and transcriptomics to analyze fruiting body development in filamentous ascomycetes.</title>
        <authorList>
            <consortium name="DOE Joint Genome Institute"/>
            <person name="Lutkenhaus R."/>
            <person name="Traeger S."/>
            <person name="Breuer J."/>
            <person name="Kuo A."/>
            <person name="Lipzen A."/>
            <person name="Pangilinan J."/>
            <person name="Dilworth D."/>
            <person name="Sandor L."/>
            <person name="Poggeler S."/>
            <person name="Barry K."/>
            <person name="Grigoriev I.V."/>
            <person name="Nowrousian M."/>
        </authorList>
    </citation>
    <scope>NUCLEOTIDE SEQUENCE [LARGE SCALE GENOMIC DNA]</scope>
    <source>
        <strain evidence="7 8">CBS 389.68</strain>
    </source>
</reference>
<proteinExistence type="predicted"/>
<dbReference type="InParanoid" id="A0A4S2MRU5"/>
<dbReference type="Gene3D" id="3.40.50.300">
    <property type="entry name" value="P-loop containing nucleotide triphosphate hydrolases"/>
    <property type="match status" value="1"/>
</dbReference>
<evidence type="ECO:0000256" key="2">
    <source>
        <dbReference type="PROSITE-ProRule" id="PRU00023"/>
    </source>
</evidence>
<feature type="signal peptide" evidence="4">
    <location>
        <begin position="1"/>
        <end position="22"/>
    </location>
</feature>